<sequence>MDAKPKQNLKLIDQLLKIYVCVCAHTHTHTFNCLSITPISSQLDNCFFEPQHIFIHQPKSNNLQTECSDKLITKTKHFLNRSSSFEFETNKMFNIKPYTSNAFLSLDNFVLVYELVSNPPITPRIMEHDFLRLRVRSQEQKLS</sequence>
<gene>
    <name evidence="1" type="ORF">DM860_007523</name>
</gene>
<protein>
    <submittedName>
        <fullName evidence="1">Uncharacterized protein</fullName>
    </submittedName>
</protein>
<dbReference type="Proteomes" id="UP000249390">
    <property type="component" value="Unassembled WGS sequence"/>
</dbReference>
<comment type="caution">
    <text evidence="1">The sequence shown here is derived from an EMBL/GenBank/DDBJ whole genome shotgun (WGS) entry which is preliminary data.</text>
</comment>
<keyword evidence="2" id="KW-1185">Reference proteome</keyword>
<accession>A0A328E490</accession>
<proteinExistence type="predicted"/>
<evidence type="ECO:0000313" key="2">
    <source>
        <dbReference type="Proteomes" id="UP000249390"/>
    </source>
</evidence>
<dbReference type="AlphaFoldDB" id="A0A328E490"/>
<organism evidence="1 2">
    <name type="scientific">Cuscuta australis</name>
    <dbReference type="NCBI Taxonomy" id="267555"/>
    <lineage>
        <taxon>Eukaryota</taxon>
        <taxon>Viridiplantae</taxon>
        <taxon>Streptophyta</taxon>
        <taxon>Embryophyta</taxon>
        <taxon>Tracheophyta</taxon>
        <taxon>Spermatophyta</taxon>
        <taxon>Magnoliopsida</taxon>
        <taxon>eudicotyledons</taxon>
        <taxon>Gunneridae</taxon>
        <taxon>Pentapetalae</taxon>
        <taxon>asterids</taxon>
        <taxon>lamiids</taxon>
        <taxon>Solanales</taxon>
        <taxon>Convolvulaceae</taxon>
        <taxon>Cuscuteae</taxon>
        <taxon>Cuscuta</taxon>
        <taxon>Cuscuta subgen. Grammica</taxon>
        <taxon>Cuscuta sect. Cleistogrammica</taxon>
    </lineage>
</organism>
<dbReference type="EMBL" id="NQVE01000030">
    <property type="protein sequence ID" value="RAL52755.1"/>
    <property type="molecule type" value="Genomic_DNA"/>
</dbReference>
<evidence type="ECO:0000313" key="1">
    <source>
        <dbReference type="EMBL" id="RAL52755.1"/>
    </source>
</evidence>
<name>A0A328E490_9ASTE</name>
<reference evidence="1 2" key="1">
    <citation type="submission" date="2018-06" db="EMBL/GenBank/DDBJ databases">
        <title>The Genome of Cuscuta australis (Dodder) Provides Insight into the Evolution of Plant Parasitism.</title>
        <authorList>
            <person name="Liu H."/>
        </authorList>
    </citation>
    <scope>NUCLEOTIDE SEQUENCE [LARGE SCALE GENOMIC DNA]</scope>
    <source>
        <strain evidence="2">cv. Yunnan</strain>
        <tissue evidence="1">Vines</tissue>
    </source>
</reference>